<protein>
    <submittedName>
        <fullName evidence="1">Uncharacterized protein</fullName>
    </submittedName>
</protein>
<proteinExistence type="predicted"/>
<keyword evidence="2" id="KW-1185">Reference proteome</keyword>
<evidence type="ECO:0000313" key="2">
    <source>
        <dbReference type="Proteomes" id="UP000247647"/>
    </source>
</evidence>
<dbReference type="AlphaFoldDB" id="A0A318Y6H0"/>
<organism evidence="1 2">
    <name type="scientific">Aspergillus neoniger (strain CBS 115656)</name>
    <dbReference type="NCBI Taxonomy" id="1448310"/>
    <lineage>
        <taxon>Eukaryota</taxon>
        <taxon>Fungi</taxon>
        <taxon>Dikarya</taxon>
        <taxon>Ascomycota</taxon>
        <taxon>Pezizomycotina</taxon>
        <taxon>Eurotiomycetes</taxon>
        <taxon>Eurotiomycetidae</taxon>
        <taxon>Eurotiales</taxon>
        <taxon>Aspergillaceae</taxon>
        <taxon>Aspergillus</taxon>
        <taxon>Aspergillus subgen. Circumdati</taxon>
    </lineage>
</organism>
<accession>A0A318Y6H0</accession>
<evidence type="ECO:0000313" key="1">
    <source>
        <dbReference type="EMBL" id="PYH28340.1"/>
    </source>
</evidence>
<dbReference type="EMBL" id="KZ821520">
    <property type="protein sequence ID" value="PYH28340.1"/>
    <property type="molecule type" value="Genomic_DNA"/>
</dbReference>
<dbReference type="Proteomes" id="UP000247647">
    <property type="component" value="Unassembled WGS sequence"/>
</dbReference>
<dbReference type="GeneID" id="37122431"/>
<sequence>MAPPSAPCLITGIDYDATFVKKLDENAQGLIGCLGLENTSVLWDWYLKEGDTHDLIEEYISYRSARFGDTEKIIKDEDLKVKESDIAHVSEDHHLRRIYMGADCPTLSTPRVAPKLLATLATLWHACELIRLRPDIFQSSRISIEPHTLDPYDLLHAWKALAYFHRMVSRKRVPKRP</sequence>
<reference evidence="1" key="1">
    <citation type="submission" date="2016-12" db="EMBL/GenBank/DDBJ databases">
        <title>The genomes of Aspergillus section Nigri reveals drivers in fungal speciation.</title>
        <authorList>
            <consortium name="DOE Joint Genome Institute"/>
            <person name="Vesth T.C."/>
            <person name="Nybo J."/>
            <person name="Theobald S."/>
            <person name="Brandl J."/>
            <person name="Frisvad J.C."/>
            <person name="Nielsen K.F."/>
            <person name="Lyhne E.K."/>
            <person name="Kogle M.E."/>
            <person name="Kuo A."/>
            <person name="Riley R."/>
            <person name="Clum A."/>
            <person name="Nolan M."/>
            <person name="Lipzen A."/>
            <person name="Salamov A."/>
            <person name="Henrissat B."/>
            <person name="Wiebenga A."/>
            <person name="De Vries R.P."/>
            <person name="Grigoriev I.V."/>
            <person name="Mortensen U.H."/>
            <person name="Andersen M.R."/>
            <person name="Baker S.E."/>
        </authorList>
    </citation>
    <scope>NUCLEOTIDE SEQUENCE [LARGE SCALE GENOMIC DNA]</scope>
    <source>
        <strain evidence="1">CBS 115656</strain>
    </source>
</reference>
<feature type="non-terminal residue" evidence="1">
    <location>
        <position position="177"/>
    </location>
</feature>
<name>A0A318Y6H0_ASPNB</name>
<dbReference type="RefSeq" id="XP_025473818.1">
    <property type="nucleotide sequence ID" value="XM_025619975.1"/>
</dbReference>
<gene>
    <name evidence="1" type="ORF">BO87DRAFT_322440</name>
</gene>
<dbReference type="OrthoDB" id="4510967at2759"/>